<keyword evidence="2" id="KW-1185">Reference proteome</keyword>
<organism evidence="1 2">
    <name type="scientific">Steinernema hermaphroditum</name>
    <dbReference type="NCBI Taxonomy" id="289476"/>
    <lineage>
        <taxon>Eukaryota</taxon>
        <taxon>Metazoa</taxon>
        <taxon>Ecdysozoa</taxon>
        <taxon>Nematoda</taxon>
        <taxon>Chromadorea</taxon>
        <taxon>Rhabditida</taxon>
        <taxon>Tylenchina</taxon>
        <taxon>Panagrolaimomorpha</taxon>
        <taxon>Strongyloidoidea</taxon>
        <taxon>Steinernematidae</taxon>
        <taxon>Steinernema</taxon>
    </lineage>
</organism>
<protein>
    <submittedName>
        <fullName evidence="1">Uncharacterized protein</fullName>
    </submittedName>
</protein>
<sequence>MAKYRELYNGEMFDDLPKTILTFSTTNCGRFAYMLGQRTYIELVNHRDLMMVTEWTIFEYDIRSGKSNTFALDVGGLDVLEIVDFYMLNECRSGVLILYDAQQRVIIQHLLNFDRATKATSCAFTRNTRFNGVASIRVGLGASHLGVIVVTGHLPEQEGFALVGMLMAADPSKSDRFPTVILDNEIGAMESKLKAIDEDLYVWPKSIPMVTKKGIYFPVCERFGEKLFFKNDLLSSIEFQGKTLVPNVLETTALQDWDWLHSIDHANMLVQKDNCTWLSFIQPQPMNHLTTLLQYVSDFGCVTLLRYVGGFTLWFSRFDAGYSALLFTRFYIWLVGPQIFPDFSPPPSFEAYVLDLKSLKWAQVDYETDRKQLKNDAQVLIDVNAKGHATIFEHHMRNRMLRFGYFSNPFRPQSLHDLALAEVEKIKPELRHNVEEMNRHSSGYGSLALMNRSGLADAHVAQ</sequence>
<dbReference type="Proteomes" id="UP001175271">
    <property type="component" value="Unassembled WGS sequence"/>
</dbReference>
<dbReference type="EMBL" id="JAUCMV010000002">
    <property type="protein sequence ID" value="KAK0415711.1"/>
    <property type="molecule type" value="Genomic_DNA"/>
</dbReference>
<reference evidence="1" key="1">
    <citation type="submission" date="2023-06" db="EMBL/GenBank/DDBJ databases">
        <title>Genomic analysis of the entomopathogenic nematode Steinernema hermaphroditum.</title>
        <authorList>
            <person name="Schwarz E.M."/>
            <person name="Heppert J.K."/>
            <person name="Baniya A."/>
            <person name="Schwartz H.T."/>
            <person name="Tan C.-H."/>
            <person name="Antoshechkin I."/>
            <person name="Sternberg P.W."/>
            <person name="Goodrich-Blair H."/>
            <person name="Dillman A.R."/>
        </authorList>
    </citation>
    <scope>NUCLEOTIDE SEQUENCE</scope>
    <source>
        <strain evidence="1">PS9179</strain>
        <tissue evidence="1">Whole animal</tissue>
    </source>
</reference>
<dbReference type="AlphaFoldDB" id="A0AA39LZ84"/>
<evidence type="ECO:0000313" key="1">
    <source>
        <dbReference type="EMBL" id="KAK0415711.1"/>
    </source>
</evidence>
<accession>A0AA39LZ84</accession>
<gene>
    <name evidence="1" type="ORF">QR680_012077</name>
</gene>
<evidence type="ECO:0000313" key="2">
    <source>
        <dbReference type="Proteomes" id="UP001175271"/>
    </source>
</evidence>
<proteinExistence type="predicted"/>
<comment type="caution">
    <text evidence="1">The sequence shown here is derived from an EMBL/GenBank/DDBJ whole genome shotgun (WGS) entry which is preliminary data.</text>
</comment>
<name>A0AA39LZ84_9BILA</name>